<dbReference type="Proteomes" id="UP000504635">
    <property type="component" value="Unplaced"/>
</dbReference>
<dbReference type="GO" id="GO:0016614">
    <property type="term" value="F:oxidoreductase activity, acting on CH-OH group of donors"/>
    <property type="evidence" value="ECO:0007669"/>
    <property type="project" value="InterPro"/>
</dbReference>
<dbReference type="Pfam" id="PF05199">
    <property type="entry name" value="GMC_oxred_C"/>
    <property type="match status" value="1"/>
</dbReference>
<keyword evidence="7" id="KW-1133">Transmembrane helix</keyword>
<feature type="binding site" evidence="5">
    <location>
        <position position="245"/>
    </location>
    <ligand>
        <name>FAD</name>
        <dbReference type="ChEBI" id="CHEBI:57692"/>
    </ligand>
</feature>
<sequence>MFLRSIFLASYFILIVLFSAFLKYYDTLENFLVSSFDFHKEKLVVYDYIIVGGGSAGSLVAKRLAEDSNKRILVIEAGKRDFGFYNVPSMGILLQNSPFDWQYTTVPQKTACFALPNNSSRWPMGKILGGTSMINNMLYMRGHKSDFDEWFKDYKEYDYNDILYYFKKLERLIPVRDLIFHTILPDILLKAVVNLGYETPKENLNCQLGYSKPKTILHNGKRWTTAELIKQGKITNIDIRYGCVVEEIMMKSNFEAYGVKYRYSGRKYVVYAKLGVILSAGVIGSAKILMLSGIGQKKHLKEVQIPLKVDLPVGHNLHDHVTTGFDLVLINQTLDIGIEQILSPLSLWKYFSKGIGPWTTTGCELIAFFNTRNTSERPDLQFMIMPLALKEDNGIYLRHLMGIPSSVYSTYFATNKQPAITILPVLLHPKSKGFVKLNKNDPYSSPVIDPKYLTDPQDVETLIKGIKFIKELVESDELKSIGAQFNYKPFPGCELYQFNSDKYWECYVRHLTMTSYHPIGTCKMGHPEKKSTVVNYDFQVKTTSKLFVVDGSVLPTETSGNINGAILMLAEMASDKIKRIDYLLIGKCHILEIFNIMGSNSEINKNKIK</sequence>
<dbReference type="GO" id="GO:0050660">
    <property type="term" value="F:flavin adenine dinucleotide binding"/>
    <property type="evidence" value="ECO:0007669"/>
    <property type="project" value="InterPro"/>
</dbReference>
<feature type="binding site" evidence="5">
    <location>
        <position position="551"/>
    </location>
    <ligand>
        <name>FAD</name>
        <dbReference type="ChEBI" id="CHEBI:57692"/>
    </ligand>
</feature>
<dbReference type="InParanoid" id="A0A6J2X274"/>
<dbReference type="OrthoDB" id="5428259at2759"/>
<evidence type="ECO:0000256" key="5">
    <source>
        <dbReference type="PIRSR" id="PIRSR000137-2"/>
    </source>
</evidence>
<dbReference type="SUPFAM" id="SSF54373">
    <property type="entry name" value="FAD-linked reductases, C-terminal domain"/>
    <property type="match status" value="1"/>
</dbReference>
<dbReference type="AlphaFoldDB" id="A0A6J2X274"/>
<evidence type="ECO:0000256" key="6">
    <source>
        <dbReference type="RuleBase" id="RU003968"/>
    </source>
</evidence>
<feature type="transmembrane region" description="Helical" evidence="7">
    <location>
        <begin position="45"/>
        <end position="61"/>
    </location>
</feature>
<evidence type="ECO:0000256" key="4">
    <source>
        <dbReference type="ARBA" id="ARBA00022827"/>
    </source>
</evidence>
<keyword evidence="7" id="KW-0472">Membrane</keyword>
<feature type="transmembrane region" description="Helical" evidence="7">
    <location>
        <begin position="7"/>
        <end position="25"/>
    </location>
</feature>
<evidence type="ECO:0000256" key="2">
    <source>
        <dbReference type="ARBA" id="ARBA00010790"/>
    </source>
</evidence>
<keyword evidence="3 6" id="KW-0285">Flavoprotein</keyword>
<feature type="binding site" evidence="5">
    <location>
        <position position="131"/>
    </location>
    <ligand>
        <name>FAD</name>
        <dbReference type="ChEBI" id="CHEBI:57692"/>
    </ligand>
</feature>
<organism evidence="9 10">
    <name type="scientific">Sitophilus oryzae</name>
    <name type="common">Rice weevil</name>
    <name type="synonym">Curculio oryzae</name>
    <dbReference type="NCBI Taxonomy" id="7048"/>
    <lineage>
        <taxon>Eukaryota</taxon>
        <taxon>Metazoa</taxon>
        <taxon>Ecdysozoa</taxon>
        <taxon>Arthropoda</taxon>
        <taxon>Hexapoda</taxon>
        <taxon>Insecta</taxon>
        <taxon>Pterygota</taxon>
        <taxon>Neoptera</taxon>
        <taxon>Endopterygota</taxon>
        <taxon>Coleoptera</taxon>
        <taxon>Polyphaga</taxon>
        <taxon>Cucujiformia</taxon>
        <taxon>Curculionidae</taxon>
        <taxon>Dryophthorinae</taxon>
        <taxon>Sitophilus</taxon>
    </lineage>
</organism>
<feature type="transmembrane region" description="Helical" evidence="7">
    <location>
        <begin position="270"/>
        <end position="291"/>
    </location>
</feature>
<comment type="cofactor">
    <cofactor evidence="1 5">
        <name>FAD</name>
        <dbReference type="ChEBI" id="CHEBI:57692"/>
    </cofactor>
</comment>
<accession>A0A6J2X274</accession>
<gene>
    <name evidence="10" type="primary">LOC115874139</name>
</gene>
<dbReference type="InterPro" id="IPR007867">
    <property type="entry name" value="GMC_OxRtase_C"/>
</dbReference>
<evidence type="ECO:0000313" key="10">
    <source>
        <dbReference type="RefSeq" id="XP_030745090.1"/>
    </source>
</evidence>
<dbReference type="Gene3D" id="3.30.560.10">
    <property type="entry name" value="Glucose Oxidase, domain 3"/>
    <property type="match status" value="1"/>
</dbReference>
<evidence type="ECO:0000256" key="7">
    <source>
        <dbReference type="SAM" id="Phobius"/>
    </source>
</evidence>
<dbReference type="SUPFAM" id="SSF51905">
    <property type="entry name" value="FAD/NAD(P)-binding domain"/>
    <property type="match status" value="1"/>
</dbReference>
<dbReference type="GeneID" id="115874139"/>
<evidence type="ECO:0000313" key="9">
    <source>
        <dbReference type="Proteomes" id="UP000504635"/>
    </source>
</evidence>
<keyword evidence="4 5" id="KW-0274">FAD</keyword>
<protein>
    <submittedName>
        <fullName evidence="10">Glucose dehydrogenase [FAD, quinone]-like isoform X1</fullName>
    </submittedName>
</protein>
<evidence type="ECO:0000256" key="3">
    <source>
        <dbReference type="ARBA" id="ARBA00022630"/>
    </source>
</evidence>
<reference evidence="10" key="1">
    <citation type="submission" date="2025-08" db="UniProtKB">
        <authorList>
            <consortium name="RefSeq"/>
        </authorList>
    </citation>
    <scope>IDENTIFICATION</scope>
    <source>
        <tissue evidence="10">Gonads</tissue>
    </source>
</reference>
<name>A0A6J2X274_SITOR</name>
<dbReference type="RefSeq" id="XP_030745090.1">
    <property type="nucleotide sequence ID" value="XM_030889230.1"/>
</dbReference>
<dbReference type="PROSITE" id="PS00623">
    <property type="entry name" value="GMC_OXRED_1"/>
    <property type="match status" value="1"/>
</dbReference>
<proteinExistence type="inferred from homology"/>
<comment type="similarity">
    <text evidence="2 6">Belongs to the GMC oxidoreductase family.</text>
</comment>
<evidence type="ECO:0000259" key="8">
    <source>
        <dbReference type="PROSITE" id="PS00623"/>
    </source>
</evidence>
<dbReference type="Pfam" id="PF00732">
    <property type="entry name" value="GMC_oxred_N"/>
    <property type="match status" value="1"/>
</dbReference>
<dbReference type="InterPro" id="IPR012132">
    <property type="entry name" value="GMC_OxRdtase"/>
</dbReference>
<dbReference type="InterPro" id="IPR036188">
    <property type="entry name" value="FAD/NAD-bd_sf"/>
</dbReference>
<dbReference type="PANTHER" id="PTHR11552">
    <property type="entry name" value="GLUCOSE-METHANOL-CHOLINE GMC OXIDOREDUCTASE"/>
    <property type="match status" value="1"/>
</dbReference>
<keyword evidence="7" id="KW-0812">Transmembrane</keyword>
<evidence type="ECO:0000256" key="1">
    <source>
        <dbReference type="ARBA" id="ARBA00001974"/>
    </source>
</evidence>
<dbReference type="InterPro" id="IPR000172">
    <property type="entry name" value="GMC_OxRdtase_N"/>
</dbReference>
<dbReference type="PIRSF" id="PIRSF000137">
    <property type="entry name" value="Alcohol_oxidase"/>
    <property type="match status" value="1"/>
</dbReference>
<dbReference type="PANTHER" id="PTHR11552:SF147">
    <property type="entry name" value="CHOLINE DEHYDROGENASE, MITOCHONDRIAL"/>
    <property type="match status" value="1"/>
</dbReference>
<dbReference type="Gene3D" id="3.50.50.60">
    <property type="entry name" value="FAD/NAD(P)-binding domain"/>
    <property type="match status" value="1"/>
</dbReference>
<keyword evidence="9" id="KW-1185">Reference proteome</keyword>
<dbReference type="KEGG" id="soy:115874139"/>
<feature type="domain" description="Glucose-methanol-choline oxidoreductase N-terminal" evidence="8">
    <location>
        <begin position="125"/>
        <end position="148"/>
    </location>
</feature>